<proteinExistence type="predicted"/>
<gene>
    <name evidence="2" type="ORF">BCR34DRAFT_608664</name>
</gene>
<feature type="compositionally biased region" description="Polar residues" evidence="1">
    <location>
        <begin position="69"/>
        <end position="84"/>
    </location>
</feature>
<accession>A0A1Y1Y4S1</accession>
<keyword evidence="3" id="KW-1185">Reference proteome</keyword>
<reference evidence="2 3" key="1">
    <citation type="submission" date="2016-07" db="EMBL/GenBank/DDBJ databases">
        <title>Pervasive Adenine N6-methylation of Active Genes in Fungi.</title>
        <authorList>
            <consortium name="DOE Joint Genome Institute"/>
            <person name="Mondo S.J."/>
            <person name="Dannebaum R.O."/>
            <person name="Kuo R.C."/>
            <person name="Labutti K."/>
            <person name="Haridas S."/>
            <person name="Kuo A."/>
            <person name="Salamov A."/>
            <person name="Ahrendt S.R."/>
            <person name="Lipzen A."/>
            <person name="Sullivan W."/>
            <person name="Andreopoulos W.B."/>
            <person name="Clum A."/>
            <person name="Lindquist E."/>
            <person name="Daum C."/>
            <person name="Ramamoorthy G.K."/>
            <person name="Gryganskyi A."/>
            <person name="Culley D."/>
            <person name="Magnuson J.K."/>
            <person name="James T.Y."/>
            <person name="O'Malley M.A."/>
            <person name="Stajich J.E."/>
            <person name="Spatafora J.W."/>
            <person name="Visel A."/>
            <person name="Grigoriev I.V."/>
        </authorList>
    </citation>
    <scope>NUCLEOTIDE SEQUENCE [LARGE SCALE GENOMIC DNA]</scope>
    <source>
        <strain evidence="2 3">CBS 115471</strain>
    </source>
</reference>
<protein>
    <submittedName>
        <fullName evidence="2">Uncharacterized protein</fullName>
    </submittedName>
</protein>
<evidence type="ECO:0000313" key="3">
    <source>
        <dbReference type="Proteomes" id="UP000193144"/>
    </source>
</evidence>
<dbReference type="OrthoDB" id="5418867at2759"/>
<feature type="region of interest" description="Disordered" evidence="1">
    <location>
        <begin position="55"/>
        <end position="180"/>
    </location>
</feature>
<evidence type="ECO:0000256" key="1">
    <source>
        <dbReference type="SAM" id="MobiDB-lite"/>
    </source>
</evidence>
<organism evidence="2 3">
    <name type="scientific">Clohesyomyces aquaticus</name>
    <dbReference type="NCBI Taxonomy" id="1231657"/>
    <lineage>
        <taxon>Eukaryota</taxon>
        <taxon>Fungi</taxon>
        <taxon>Dikarya</taxon>
        <taxon>Ascomycota</taxon>
        <taxon>Pezizomycotina</taxon>
        <taxon>Dothideomycetes</taxon>
        <taxon>Pleosporomycetidae</taxon>
        <taxon>Pleosporales</taxon>
        <taxon>Lindgomycetaceae</taxon>
        <taxon>Clohesyomyces</taxon>
    </lineage>
</organism>
<sequence>MVQWTGEKDAILLAGVFEFIDVKFSKELLEHLAYKIGDGCTPKAVNHRLANMKAKGKAAGAAARPTPVTPTKRSATTTNATPKSTGAGTGKGRGRGKKARALENVGDDAEPNSMDDAEDLEKLVTPSKKRGRPKEDANSEKAENSKKIKVDEGVEEEGMGMGVGGDMHDEGFGHEDEDEV</sequence>
<dbReference type="Proteomes" id="UP000193144">
    <property type="component" value="Unassembled WGS sequence"/>
</dbReference>
<comment type="caution">
    <text evidence="2">The sequence shown here is derived from an EMBL/GenBank/DDBJ whole genome shotgun (WGS) entry which is preliminary data.</text>
</comment>
<feature type="compositionally biased region" description="Basic and acidic residues" evidence="1">
    <location>
        <begin position="133"/>
        <end position="152"/>
    </location>
</feature>
<dbReference type="AlphaFoldDB" id="A0A1Y1Y4S1"/>
<dbReference type="EMBL" id="MCFA01000359">
    <property type="protein sequence ID" value="ORX93021.1"/>
    <property type="molecule type" value="Genomic_DNA"/>
</dbReference>
<dbReference type="STRING" id="1231657.A0A1Y1Y4S1"/>
<feature type="compositionally biased region" description="Acidic residues" evidence="1">
    <location>
        <begin position="105"/>
        <end position="119"/>
    </location>
</feature>
<evidence type="ECO:0000313" key="2">
    <source>
        <dbReference type="EMBL" id="ORX93021.1"/>
    </source>
</evidence>
<name>A0A1Y1Y4S1_9PLEO</name>